<reference evidence="4 5" key="1">
    <citation type="submission" date="2024-09" db="EMBL/GenBank/DDBJ databases">
        <authorList>
            <person name="Sun Q."/>
            <person name="Mori K."/>
        </authorList>
    </citation>
    <scope>NUCLEOTIDE SEQUENCE [LARGE SCALE GENOMIC DNA]</scope>
    <source>
        <strain evidence="4 5">CCM 7539</strain>
    </source>
</reference>
<evidence type="ECO:0000256" key="1">
    <source>
        <dbReference type="ARBA" id="ARBA00022729"/>
    </source>
</evidence>
<dbReference type="PROSITE" id="PS51208">
    <property type="entry name" value="AUTOTRANSPORTER"/>
    <property type="match status" value="1"/>
</dbReference>
<keyword evidence="1" id="KW-0732">Signal</keyword>
<dbReference type="InterPro" id="IPR036709">
    <property type="entry name" value="Autotransporte_beta_dom_sf"/>
</dbReference>
<proteinExistence type="predicted"/>
<dbReference type="EMBL" id="JBHLWB010000001">
    <property type="protein sequence ID" value="MFC0308265.1"/>
    <property type="molecule type" value="Genomic_DNA"/>
</dbReference>
<protein>
    <submittedName>
        <fullName evidence="4">Autotransporter-associated beta strand repeat-containing protein</fullName>
    </submittedName>
</protein>
<comment type="caution">
    <text evidence="4">The sequence shown here is derived from an EMBL/GenBank/DDBJ whole genome shotgun (WGS) entry which is preliminary data.</text>
</comment>
<dbReference type="SUPFAM" id="SSF103515">
    <property type="entry name" value="Autotransporter"/>
    <property type="match status" value="1"/>
</dbReference>
<feature type="compositionally biased region" description="Low complexity" evidence="2">
    <location>
        <begin position="578"/>
        <end position="592"/>
    </location>
</feature>
<dbReference type="SUPFAM" id="SSF51126">
    <property type="entry name" value="Pectin lyase-like"/>
    <property type="match status" value="6"/>
</dbReference>
<dbReference type="InterPro" id="IPR013425">
    <property type="entry name" value="Autotrns_rpt"/>
</dbReference>
<dbReference type="SMART" id="SM00869">
    <property type="entry name" value="Autotransporter"/>
    <property type="match status" value="1"/>
</dbReference>
<evidence type="ECO:0000256" key="2">
    <source>
        <dbReference type="SAM" id="MobiDB-lite"/>
    </source>
</evidence>
<dbReference type="NCBIfam" id="TIGR02601">
    <property type="entry name" value="autotrns_rpt"/>
    <property type="match status" value="3"/>
</dbReference>
<evidence type="ECO:0000259" key="3">
    <source>
        <dbReference type="PROSITE" id="PS51208"/>
    </source>
</evidence>
<dbReference type="Pfam" id="PF12951">
    <property type="entry name" value="PATR"/>
    <property type="match status" value="8"/>
</dbReference>
<feature type="domain" description="Autotransporter" evidence="3">
    <location>
        <begin position="3642"/>
        <end position="3919"/>
    </location>
</feature>
<keyword evidence="5" id="KW-1185">Reference proteome</keyword>
<dbReference type="InterPro" id="IPR011050">
    <property type="entry name" value="Pectin_lyase_fold/virulence"/>
</dbReference>
<evidence type="ECO:0000313" key="5">
    <source>
        <dbReference type="Proteomes" id="UP001589767"/>
    </source>
</evidence>
<evidence type="ECO:0000313" key="4">
    <source>
        <dbReference type="EMBL" id="MFC0308265.1"/>
    </source>
</evidence>
<sequence length="3919" mass="392828">MTEKTNFSVQDSTATFGGYTKLAIKTKFMVDNSTVTFQKVSEILDASDMAVSNNSNVTFNGVATFKGHDKDDMHVNATVDNSTITFNSNANFNKNVNFSSTNSTVTFEGTTTATDNAALIFNSGMVSFNRTNLNNTSSLTVKNGVETATFGNAATLNHTANLTVEGGTTTFKAITASANSKVNFSGDKNTISGTTTLNDNAALTSSAGTLTFDESVTMNGNSSLTASGGDITLNKGVSLAGTSSLNISTTVTSNDQTSLDGGSSISLNQGGTLTLAGTASPYNRLKRGTANGQSASFNFNGGTLVAQDSYTIFQDWDANDNLNLAATSTVQVESGKTLTFANTASLKGTDASATLNKTGTGQLTLLADNTYAGETKVQQGTLQVGDNRETGILGTGRVSLAESTNLIIKRSNQYIVNNEISGSGTLEQAGSGMTVLTNDNANYTGAINIISGTLQVGNDGATGDLGTGNVTISSGANLKVNRSNDYTLDNLLTGEGNLIHDGAGTTTVNNKDNSFSGNTSITGGTLQFDSFAAMGRGTSAISTGTSDTKKGTLKLNFDANETFSRNINGAGNFEKSNTHTTTTTGDLTHSGKTTVSGGELIVDGKIEGTSDVLIDNKSTFATDPNVAKLAVNGTLTTAKTGNDSGDVEVNNGTLTVANGGIATVGNIKTTDAAGDDQATVTVNEGGTLTTNLVTGDTLFENFKKAAATDTITINGTWNANVAENADVSQQEDAAFTGTGTFNKTGKGTLALDADNSISTTNINNGKLQVKAGKTLTSPTISVGDAQDGENSAQLENLGTVDAETITVKSDGKLTNTGAGTLKATKALVVASGNVALNGGTTTVEKMDLNDGTVTVAQGASFTGNTVNIGDGQAKPNSDPEQTTNTAKFEVQGTATINGPMTVNADGQLKNSGTTTANGTLNVTGGNVEVTNGTLNATQGATVTGGSVEISGGKLNADGKDIVLNSGNLTLTGGELDAKNITSNTAVDGDTDATISVGTGSKLNLTPANGETLFNGFDTSKGDSIDVNGELKVTVADGASVAQSSTAGITGAGTLNKEGNGALDLKATNTFANVNVNDGTLDVSANLTTNNLTVNGDALKVKSGAELTAKESAKINGGTVTVEPQGAGEDAKAGSLKVGADGTKNLELNAGTLDVQGKLAAGNIISSDDANNEQKAEVRIASGADVTLTPSDDKALFDGLNTKDGTEATKDIINIAGKLTVNTTAGKTVAQNADAPFSGTGTLAKAGEGTLDLTATGNSIGQVDVDNGKLNVKQGDLTSGTTNINKGTLAVESGATLKNTGALNVGNSDGTSDAKLDIQAGATATVGGALKVNSDGAIDTAGTLTASDKITVAGGNINVTAGTLTANKGAEVNGGSVAISGGKLDAGTNDIALNSGNLTLTGGELDAKNITSNTAADGNAEDATISVGADSKLNLTPANGETLFNGFDTSKGDSIDVNGELKVTVADGASVAQNSTAGITGAGTLNKEGNGALDLKAANTFGNVNVNDGILDVSANLTTNNLTVNGDALNVNADSKLTAKQSATINGGAVTIDDKGTTGTKSGSLQVGANGDKALTLNSGSLTVNGDLAASNIKSNEARDDDNDNASITVGSTGNVSLKPTATDGELFAGFDTSKGDLIAVNGNLNVDVAEGVTTAQNANAKITGEGTLNKNGNGELDLKAENTFGNVNVNDGTLDVSANLTTNNLTVTGDALNVKSGTELTAKESAKINGGTVTVEPAGTGENATAGSLKVGADGTKNLELNAGTLDVQGKLAAGNIISSDDANNEQKAEVRIASGADVTLTPSDDKALFEGLNTKDGTDATKDIIDIAGKLTVNTTAGKTVEQNADAPFSGTGTLAKAGEGTLDLTATGNSIGQVDVDNGKLNVKQGDLTSGTTNINKGTLAVESNATLTNNGPLNVGNSSADGKDAKLDIQAGATATVGGALTVNADGAVDTAGTLTANDKITVAGGDLNVTAGTLTANKGAEVNGGNVAVSGGKLDAGTNDIALNSGKLSVTGGELAAKNITSNANPTEATKAVIDVAAAGTLSLNPANGDTLFNGFDTANGDKIGVGGTLNVAVPENGTVSQATTAGISANEAGEKGTLNKNGAGELKLTAPTNTLATTNVNDGKLAVESGSTLNSDTVKVGDGNGDDNSAGLTNNGTVEATSVTVNGDGHLTNTNKLTATDNITVNGGDLTSSGTTNTGTLNVNNDADVNITAGKVTADTTNINDGDVTVVANAELDSDTLKVGDGQGGPNTATLTNNGKVKSDNVTVNSDAKLTNTGTLNAEESLTVNGGAVALNGGTTTTPKTEINAGSVEVATGAKLDSDTLKVGDGQGGPNTASLTNNGTVESDNVTVNSDAKLTNTGTLKADEALTVNGGAVALNGGTTTTPKTDINAGSVEVATGAKLDSDTLKVGDGEGGKENAKLTNNGTVDAKNVTVNADAKLTNTGTLNAEESLTVNGGAVALNGGTTTTPKTDINAGSVEVAANATLDSKAVNVGDGTDGTNEKAALTNNGTVNADNVTVSRDGTLTSAGKLAVKDNLTVDGGELTSSGTTTAGTLTADNGADVNITGGELEADTTNIKDGEVSVDNGATLDTNTLKVGNGTGGPDSAKLTNNGTVEADNVTVSRDGNLTTTGTLDVENGLTVDGGELTSSGTTTAGTLTADNGADVNITGGELEADTTNIKDGEVSVDNGATLDTNTLKVGNGTGGPDSAKLTNNGTVEADDVTVSRDGNLTTTGTLDVENGLTIDGGELTSSGTTTAGTLTADNGADVNITGGELEADTTNIKDGEVSVDNGATLDTNTLKVGNGTGEPDSAKLTNNGTVEADNVTVSGDGNLTTTGTLDVENGLTVDGGELTSSGTTTAGTLTVDKGGELNSSGTTTVGTLNVDNGANVNITDNELAADTTNINDGNVTVSKGATLDTNTLKVGNKTGEPDSAKLTNNGTVEADNVTVSGDGNLTTTGDLDVDNGLTVDGGELTSSGNTTAGTLTADNGADVNITGGELAADTTDIKDGEVSVDKGATLDTDTLKVGDGTGEAGSAKLTNNGTVEADDMTVQKDAEVNVGDADNAGSLDVKNAIAMDGGKLAVAPDSEVSAANITSTPATDNPSLIDIAKNATLNLNPKDGDTLFEGFDTANGDKIGVGGTLNVDVPADGTVSQASTAGISANEAGDKGTLNKNGEGELKLTAPENTLAATNINDGKATVVKGSKLNSESVTVGSKETDKDGDDSTSPDTLVVEGEMVADNLSVDESGALNVAKNGEVTANKSAKINGGSVTVDAKDSDDADSKAGSLKVGENGDKALEVNKGSLTVNGDLTAANIVSDPSQATDDDNASITIGEKGNLNLKPTDARPLFDGLNTGEGDSIAINGNLNLDIDGDKTVALAPTAALSGRGALNKNGEGTLEVSNQNPDFTGKTNVNKGTLAMKDGGDLAGSQVTVNQDATLSVDENGTKLGGLTVEPNGNVEIGITPDKVGTLDVKNDVNLNGGTLTLNTKNIDRVEDLDTSKVLSAITAGGNLTGTFDDIKDTSNLFNFDPTYTENGLTFTPRYEKDSLVEIASERGLTRALGAAKVLDNVFRNNSSDPLAKLFYGIKDDDETAAALVSVLPSLSGASSQIIADSSKQLATLPDYNYQCDAYSNFDGNPTWVRTFHSQRLQHQYKGASGYYNESYGFGIGAERCYNGSRFGAMIGYAQDSAVSRESPSAQSVKSKTVQTGIYGNTPLAGDLALDYKAGVGYSKVDSERKFSFVGNTASASYGNKIAYAGLGLTLPSSLSDTVKLESYARLDYRMVRNNAYAEKGAGILNLHADAGSFETMTSEVGVKVKVQVAPNLLVGANANVGYNLMAEPASVRASFQGAKGQSFVTQGAQENRLSTGAGVSVDYKLSPLASLSVGYDVSSRKGSVEQTPSVSFKMVF</sequence>
<accession>A0ABV6H0E4</accession>
<gene>
    <name evidence="4" type="ORF">ACFFHK_00905</name>
</gene>
<dbReference type="RefSeq" id="WP_382367896.1">
    <property type="nucleotide sequence ID" value="NZ_JBHLWB010000001.1"/>
</dbReference>
<dbReference type="InterPro" id="IPR005546">
    <property type="entry name" value="Autotransporte_beta"/>
</dbReference>
<dbReference type="Gene3D" id="2.160.20.20">
    <property type="match status" value="7"/>
</dbReference>
<name>A0ABV6H0E4_9PAST</name>
<dbReference type="Proteomes" id="UP001589767">
    <property type="component" value="Unassembled WGS sequence"/>
</dbReference>
<feature type="region of interest" description="Disordered" evidence="2">
    <location>
        <begin position="2139"/>
        <end position="2159"/>
    </location>
</feature>
<feature type="region of interest" description="Disordered" evidence="2">
    <location>
        <begin position="568"/>
        <end position="592"/>
    </location>
</feature>
<organism evidence="4 5">
    <name type="scientific">Gallibacterium trehalosifermentans</name>
    <dbReference type="NCBI Taxonomy" id="516935"/>
    <lineage>
        <taxon>Bacteria</taxon>
        <taxon>Pseudomonadati</taxon>
        <taxon>Pseudomonadota</taxon>
        <taxon>Gammaproteobacteria</taxon>
        <taxon>Pasteurellales</taxon>
        <taxon>Pasteurellaceae</taxon>
        <taxon>Gallibacterium</taxon>
    </lineage>
</organism>
<dbReference type="InterPro" id="IPR012332">
    <property type="entry name" value="Autotransporter_pectin_lyase_C"/>
</dbReference>
<feature type="region of interest" description="Disordered" evidence="2">
    <location>
        <begin position="3216"/>
        <end position="3237"/>
    </location>
</feature>